<feature type="compositionally biased region" description="Polar residues" evidence="1">
    <location>
        <begin position="30"/>
        <end position="41"/>
    </location>
</feature>
<feature type="region of interest" description="Disordered" evidence="1">
    <location>
        <begin position="28"/>
        <end position="51"/>
    </location>
</feature>
<comment type="caution">
    <text evidence="2">The sequence shown here is derived from an EMBL/GenBank/DDBJ whole genome shotgun (WGS) entry which is preliminary data.</text>
</comment>
<evidence type="ECO:0000313" key="3">
    <source>
        <dbReference type="Proteomes" id="UP001066276"/>
    </source>
</evidence>
<gene>
    <name evidence="2" type="ORF">NDU88_005588</name>
</gene>
<accession>A0AAV7QLF2</accession>
<dbReference type="EMBL" id="JANPWB010000010">
    <property type="protein sequence ID" value="KAJ1139213.1"/>
    <property type="molecule type" value="Genomic_DNA"/>
</dbReference>
<evidence type="ECO:0000256" key="1">
    <source>
        <dbReference type="SAM" id="MobiDB-lite"/>
    </source>
</evidence>
<keyword evidence="3" id="KW-1185">Reference proteome</keyword>
<proteinExistence type="predicted"/>
<reference evidence="2" key="1">
    <citation type="journal article" date="2022" name="bioRxiv">
        <title>Sequencing and chromosome-scale assembly of the giantPleurodeles waltlgenome.</title>
        <authorList>
            <person name="Brown T."/>
            <person name="Elewa A."/>
            <person name="Iarovenko S."/>
            <person name="Subramanian E."/>
            <person name="Araus A.J."/>
            <person name="Petzold A."/>
            <person name="Susuki M."/>
            <person name="Suzuki K.-i.T."/>
            <person name="Hayashi T."/>
            <person name="Toyoda A."/>
            <person name="Oliveira C."/>
            <person name="Osipova E."/>
            <person name="Leigh N.D."/>
            <person name="Simon A."/>
            <person name="Yun M.H."/>
        </authorList>
    </citation>
    <scope>NUCLEOTIDE SEQUENCE</scope>
    <source>
        <strain evidence="2">20211129_DDA</strain>
        <tissue evidence="2">Liver</tissue>
    </source>
</reference>
<dbReference type="AlphaFoldDB" id="A0AAV7QLF2"/>
<sequence length="124" mass="14084">MIRYLPGEMPGLFSRKRKRKHRCFQIPDISVTQGQHASTKPTPKEYQRTRSASAYVTQTSRTGLSESSVVHCPQWEDVRVEGSSRLRQNEKGSAKVPLLLLLSHLSEFNSGTQFTPQTRTLNLI</sequence>
<name>A0AAV7QLF2_PLEWA</name>
<organism evidence="2 3">
    <name type="scientific">Pleurodeles waltl</name>
    <name type="common">Iberian ribbed newt</name>
    <dbReference type="NCBI Taxonomy" id="8319"/>
    <lineage>
        <taxon>Eukaryota</taxon>
        <taxon>Metazoa</taxon>
        <taxon>Chordata</taxon>
        <taxon>Craniata</taxon>
        <taxon>Vertebrata</taxon>
        <taxon>Euteleostomi</taxon>
        <taxon>Amphibia</taxon>
        <taxon>Batrachia</taxon>
        <taxon>Caudata</taxon>
        <taxon>Salamandroidea</taxon>
        <taxon>Salamandridae</taxon>
        <taxon>Pleurodelinae</taxon>
        <taxon>Pleurodeles</taxon>
    </lineage>
</organism>
<evidence type="ECO:0000313" key="2">
    <source>
        <dbReference type="EMBL" id="KAJ1139213.1"/>
    </source>
</evidence>
<dbReference type="Proteomes" id="UP001066276">
    <property type="component" value="Chromosome 6"/>
</dbReference>
<protein>
    <submittedName>
        <fullName evidence="2">Uncharacterized protein</fullName>
    </submittedName>
</protein>